<protein>
    <submittedName>
        <fullName evidence="2">Uncharacterized protein</fullName>
    </submittedName>
</protein>
<reference evidence="2" key="1">
    <citation type="journal article" date="2020" name="bioRxiv">
        <title>Comparative genomics of Chlamydomonas.</title>
        <authorList>
            <person name="Craig R.J."/>
            <person name="Hasan A.R."/>
            <person name="Ness R.W."/>
            <person name="Keightley P.D."/>
        </authorList>
    </citation>
    <scope>NUCLEOTIDE SEQUENCE</scope>
    <source>
        <strain evidence="2">SAG 7.73</strain>
    </source>
</reference>
<accession>A0A835VRR7</accession>
<feature type="compositionally biased region" description="Low complexity" evidence="1">
    <location>
        <begin position="57"/>
        <end position="71"/>
    </location>
</feature>
<organism evidence="2 3">
    <name type="scientific">Chlamydomonas incerta</name>
    <dbReference type="NCBI Taxonomy" id="51695"/>
    <lineage>
        <taxon>Eukaryota</taxon>
        <taxon>Viridiplantae</taxon>
        <taxon>Chlorophyta</taxon>
        <taxon>core chlorophytes</taxon>
        <taxon>Chlorophyceae</taxon>
        <taxon>CS clade</taxon>
        <taxon>Chlamydomonadales</taxon>
        <taxon>Chlamydomonadaceae</taxon>
        <taxon>Chlamydomonas</taxon>
    </lineage>
</organism>
<keyword evidence="3" id="KW-1185">Reference proteome</keyword>
<sequence>MGVQQFYAAHGSRYTNPHEGQIFAALCQLLDATPAAVWLGLRELQSKLREGQGERPGGPQRPGLTDQQQGAGEEEDGEEEEGEEGEAEEDEGGAHGSGHVPAAAAGYRPRNVEEAAAIAAAVTAGLAAPVPLRVLDLACGSGEASACLLEWNQQRPLLGAGRAGAEGTGRTGAAAAGAAAGAAGTAATGAGAAAAAGAGAAGVGGPVGASAGGGKKSKRGAAAAAAPLLPYELRLTACDPYTRDAYVARTGRTAESWSFEDIADGCIDDHLCYSAGGGGGGASGDATAACAAGQIGVSGGGGGGSSSSGGGSSGVAYDLVVCSFALHLCEATRLYGTLTALARSARWLLVLAPHKLPHVRQEHGWRLARSSRVERTHVRLYRSLAVPAAAAAADEAAA</sequence>
<dbReference type="AlphaFoldDB" id="A0A835VRR7"/>
<feature type="compositionally biased region" description="Acidic residues" evidence="1">
    <location>
        <begin position="72"/>
        <end position="91"/>
    </location>
</feature>
<evidence type="ECO:0000313" key="3">
    <source>
        <dbReference type="Proteomes" id="UP000650467"/>
    </source>
</evidence>
<name>A0A835VRR7_CHLIN</name>
<feature type="region of interest" description="Disordered" evidence="1">
    <location>
        <begin position="49"/>
        <end position="103"/>
    </location>
</feature>
<dbReference type="OrthoDB" id="545801at2759"/>
<comment type="caution">
    <text evidence="2">The sequence shown here is derived from an EMBL/GenBank/DDBJ whole genome shotgun (WGS) entry which is preliminary data.</text>
</comment>
<dbReference type="EMBL" id="JAEHOC010000086">
    <property type="protein sequence ID" value="KAG2423104.1"/>
    <property type="molecule type" value="Genomic_DNA"/>
</dbReference>
<gene>
    <name evidence="2" type="ORF">HXX76_002328</name>
</gene>
<dbReference type="Proteomes" id="UP000650467">
    <property type="component" value="Unassembled WGS sequence"/>
</dbReference>
<evidence type="ECO:0000313" key="2">
    <source>
        <dbReference type="EMBL" id="KAG2423104.1"/>
    </source>
</evidence>
<evidence type="ECO:0000256" key="1">
    <source>
        <dbReference type="SAM" id="MobiDB-lite"/>
    </source>
</evidence>
<proteinExistence type="predicted"/>